<evidence type="ECO:0000313" key="1">
    <source>
        <dbReference type="EMBL" id="ROL49013.1"/>
    </source>
</evidence>
<keyword evidence="2" id="KW-1185">Reference proteome</keyword>
<gene>
    <name evidence="1" type="ORF">DPX16_16628</name>
</gene>
<dbReference type="EMBL" id="RJVU01027559">
    <property type="protein sequence ID" value="ROL49013.1"/>
    <property type="molecule type" value="Genomic_DNA"/>
</dbReference>
<sequence length="206" mass="22985">MCLQLQRVPTRQTLLSPPLTLRQLDVAECLAPGLYSVVSLRTGFRLALSHRPLGKGLQEACTEHWKGAAPVALCSLDPKLVNQYIVYTNSGTGKDSKGRWFTTHWDTYDSEDVVTSLEILYNITTGFMRVLEEGKMKALKTCTKQQRANEGWKAEGFPLKRENPALVTESRQEAISTDISGPAGDENNMQAQPYYCAIAKVTEWCN</sequence>
<dbReference type="AlphaFoldDB" id="A0A3N0YS39"/>
<protein>
    <submittedName>
        <fullName evidence="1">Uncharacterized protein</fullName>
    </submittedName>
</protein>
<dbReference type="Proteomes" id="UP000281406">
    <property type="component" value="Unassembled WGS sequence"/>
</dbReference>
<organism evidence="1 2">
    <name type="scientific">Anabarilius grahami</name>
    <name type="common">Kanglang fish</name>
    <name type="synonym">Barilius grahami</name>
    <dbReference type="NCBI Taxonomy" id="495550"/>
    <lineage>
        <taxon>Eukaryota</taxon>
        <taxon>Metazoa</taxon>
        <taxon>Chordata</taxon>
        <taxon>Craniata</taxon>
        <taxon>Vertebrata</taxon>
        <taxon>Euteleostomi</taxon>
        <taxon>Actinopterygii</taxon>
        <taxon>Neopterygii</taxon>
        <taxon>Teleostei</taxon>
        <taxon>Ostariophysi</taxon>
        <taxon>Cypriniformes</taxon>
        <taxon>Xenocyprididae</taxon>
        <taxon>Xenocypridinae</taxon>
        <taxon>Xenocypridinae incertae sedis</taxon>
        <taxon>Anabarilius</taxon>
    </lineage>
</organism>
<proteinExistence type="predicted"/>
<comment type="caution">
    <text evidence="1">The sequence shown here is derived from an EMBL/GenBank/DDBJ whole genome shotgun (WGS) entry which is preliminary data.</text>
</comment>
<accession>A0A3N0YS39</accession>
<evidence type="ECO:0000313" key="2">
    <source>
        <dbReference type="Proteomes" id="UP000281406"/>
    </source>
</evidence>
<name>A0A3N0YS39_ANAGA</name>
<reference evidence="1 2" key="1">
    <citation type="submission" date="2018-10" db="EMBL/GenBank/DDBJ databases">
        <title>Genome assembly for a Yunnan-Guizhou Plateau 3E fish, Anabarilius grahami (Regan), and its evolutionary and genetic applications.</title>
        <authorList>
            <person name="Jiang W."/>
        </authorList>
    </citation>
    <scope>NUCLEOTIDE SEQUENCE [LARGE SCALE GENOMIC DNA]</scope>
    <source>
        <strain evidence="1">AG-KIZ</strain>
        <tissue evidence="1">Muscle</tissue>
    </source>
</reference>